<evidence type="ECO:0000313" key="3">
    <source>
        <dbReference type="Proteomes" id="UP000813427"/>
    </source>
</evidence>
<feature type="compositionally biased region" description="Low complexity" evidence="1">
    <location>
        <begin position="365"/>
        <end position="379"/>
    </location>
</feature>
<feature type="compositionally biased region" description="Low complexity" evidence="1">
    <location>
        <begin position="767"/>
        <end position="779"/>
    </location>
</feature>
<feature type="compositionally biased region" description="Low complexity" evidence="1">
    <location>
        <begin position="1"/>
        <end position="22"/>
    </location>
</feature>
<feature type="compositionally biased region" description="Polar residues" evidence="1">
    <location>
        <begin position="456"/>
        <end position="469"/>
    </location>
</feature>
<sequence length="1711" mass="188579">MVGTRKSTPTSRASTPRTSATPLNRKSRRKREYEDSEEEYTEQPSSRKRRKSGTPKSGQQRRGSLQDKRGKSKGETGQEDTNRETAAQLSSDDGEQDGWWQVKRVVDERLTVADDGEIVNKCLVEWEPSPKGRTYEPEWIPIAHPNSEARKDWEEEKKKKDREAEAKRLETRTQRGLRNLTPRANQAEQARIHDGPQQQTLNVLTPTRSRPSSFRKHVRSGNKPKVQRSSRLSEEPVPSIVSASSSEIAESPSEPPLLSGGKFAVLLRKPDNFDPSEYQSVSTQSSSHKISDLEEDDQQITFASKLSQDTIPDSQDLSGHWDHRKLESQSAVRPDYEPGSPQVPEHQQLVAADHPASVDRVGEAVSVTQQQSQSPVQVSGHLDVEEPSSVDAFAEFDPPFPDSDNEDAPLEDDTPYPDTGGYTDTANHSGEEGPEVHSIRDDQGSEVSGIEVGGPTHNTRLEQNNLSSNEHNHRDTESTQESQHSLDNQSFATANSQNSRTRLDSAECDVQGNQTQESISVDQHSEDEQQVTEDHVSEAVDNAQSQRENHCGQEIEVERSVVKHHPQSEESSGADRSLTFAESNIDLPNCGSQERAHALDTASCLKSTLSPKAVAQSQDQTSSSEEIGCVIPDSQDHSNTSALTSASKALAVLSQDQVTPYVSQIEIVPDSAATTTASDIPSHQPDQPRPVSLEKADRFSSSIPSDPGSHRLERVTVASTRESLISNNTPNPPVYYTQPQFSNNLPDISSSFSSRTGVLNKAGHTIPNQSPQSQSANNSGVSQEGRLEDSQATRVVGSQLARSQSRGIILDQEIEFAVESQPTAVEVDTVRGSKRQLKSHSQNGSASEPPSELLRSASGLQEMERSVSQPRSSAVDELKSFIDFGKDSLLTQVGESLDEGLDETSYDVPSEGEPMTNTSTAGLDVVVSSPEVVIQSQPVYSVDPWKPEALGNTPEAPPPSISPASIMPVPNTHISAVDSMRQAINLAFNDSNDSLTHTLLGQDADDGMPPGTISPAAISRSVEPMTSLHVLDFPGQDTITPEIESSGLSITMGQVPVDQDSDVSSESSQRDDSLLQYPITLPMQASRRPYYGEVIKDHKAEIQAFSRFFTGETRGKPDDGLVEKIDDLFDRLFGICDYPQDVIGSSLENQPSSDIAKYSCDANSKFCFLFELMSALDGKEQGILVVVRSQELMRLIFAVTEVARIECSAESISKRTDYPSVTRITLALSTEEFDPFNFDVVIGYDFHFSRSSIARQLYTKSTRKSPLVLLLVTTHSIEHVNLHHWDKVSDLEAKNAILACTVSAGRYLEDPERGYGEPHKVAEVFAAYLNGHTDTLNWEPQTIPDDVLDIFENPMSQIRTLFSMGPLHENGLKRKYATDDGDEADSKRICLPLRDLPVDSNNPPMPLAMRQLLDSVTPRGLATKRETMITIPLESLESIREKIDEYKRLNMLAGEVEVELKTHINRLDSELKEFKKTSNKIEMSNRTALQERTMFEKEKKKVEAAAQAAAEIAQRESAQQHKRIEELQTTIARLKDDPESVNTEQALSESQQQLKTSEDKLKRALSDVEFMRGRYQDASAQVSKLTNNNKELTGQNEDLSQKASANLLAIHAQNFSSERQELLQQIASLQAQVQQKDADLSVAHQKLTSLANGRNTRGGSMPRSPRVPSGMSPRPSRSAFAGSASRGTSPSGPGAQFMSQQARSERWNQLQ</sequence>
<feature type="compositionally biased region" description="Basic and acidic residues" evidence="1">
    <location>
        <begin position="64"/>
        <end position="83"/>
    </location>
</feature>
<name>A0A8K0S158_9HYPO</name>
<feature type="compositionally biased region" description="Basic and acidic residues" evidence="1">
    <location>
        <begin position="147"/>
        <end position="173"/>
    </location>
</feature>
<feature type="compositionally biased region" description="Polar residues" evidence="1">
    <location>
        <begin position="54"/>
        <end position="63"/>
    </location>
</feature>
<feature type="compositionally biased region" description="Basic residues" evidence="1">
    <location>
        <begin position="213"/>
        <end position="228"/>
    </location>
</feature>
<feature type="compositionally biased region" description="Basic and acidic residues" evidence="1">
    <location>
        <begin position="547"/>
        <end position="561"/>
    </location>
</feature>
<dbReference type="Proteomes" id="UP000813427">
    <property type="component" value="Unassembled WGS sequence"/>
</dbReference>
<feature type="region of interest" description="Disordered" evidence="1">
    <location>
        <begin position="1537"/>
        <end position="1559"/>
    </location>
</feature>
<comment type="caution">
    <text evidence="2">The sequence shown here is derived from an EMBL/GenBank/DDBJ whole genome shotgun (WGS) entry which is preliminary data.</text>
</comment>
<feature type="compositionally biased region" description="Polar residues" evidence="1">
    <location>
        <begin position="615"/>
        <end position="625"/>
    </location>
</feature>
<feature type="region of interest" description="Disordered" evidence="1">
    <location>
        <begin position="673"/>
        <end position="712"/>
    </location>
</feature>
<feature type="compositionally biased region" description="Polar residues" evidence="1">
    <location>
        <begin position="747"/>
        <end position="757"/>
    </location>
</feature>
<feature type="compositionally biased region" description="Polar residues" evidence="1">
    <location>
        <begin position="479"/>
        <end position="500"/>
    </location>
</feature>
<feature type="compositionally biased region" description="Polar residues" evidence="1">
    <location>
        <begin position="1540"/>
        <end position="1555"/>
    </location>
</feature>
<feature type="compositionally biased region" description="Low complexity" evidence="1">
    <location>
        <begin position="1672"/>
        <end position="1689"/>
    </location>
</feature>
<feature type="region of interest" description="Disordered" evidence="1">
    <location>
        <begin position="1"/>
        <end position="99"/>
    </location>
</feature>
<feature type="compositionally biased region" description="Acidic residues" evidence="1">
    <location>
        <begin position="403"/>
        <end position="415"/>
    </location>
</feature>
<keyword evidence="3" id="KW-1185">Reference proteome</keyword>
<organism evidence="2 3">
    <name type="scientific">Fusarium tricinctum</name>
    <dbReference type="NCBI Taxonomy" id="61284"/>
    <lineage>
        <taxon>Eukaryota</taxon>
        <taxon>Fungi</taxon>
        <taxon>Dikarya</taxon>
        <taxon>Ascomycota</taxon>
        <taxon>Pezizomycotina</taxon>
        <taxon>Sordariomycetes</taxon>
        <taxon>Hypocreomycetidae</taxon>
        <taxon>Hypocreales</taxon>
        <taxon>Nectriaceae</taxon>
        <taxon>Fusarium</taxon>
        <taxon>Fusarium tricinctum species complex</taxon>
    </lineage>
</organism>
<feature type="compositionally biased region" description="Low complexity" evidence="1">
    <location>
        <begin position="276"/>
        <end position="288"/>
    </location>
</feature>
<reference evidence="2" key="1">
    <citation type="journal article" date="2021" name="Nat. Commun.">
        <title>Genetic determinants of endophytism in the Arabidopsis root mycobiome.</title>
        <authorList>
            <person name="Mesny F."/>
            <person name="Miyauchi S."/>
            <person name="Thiergart T."/>
            <person name="Pickel B."/>
            <person name="Atanasova L."/>
            <person name="Karlsson M."/>
            <person name="Huettel B."/>
            <person name="Barry K.W."/>
            <person name="Haridas S."/>
            <person name="Chen C."/>
            <person name="Bauer D."/>
            <person name="Andreopoulos W."/>
            <person name="Pangilinan J."/>
            <person name="LaButti K."/>
            <person name="Riley R."/>
            <person name="Lipzen A."/>
            <person name="Clum A."/>
            <person name="Drula E."/>
            <person name="Henrissat B."/>
            <person name="Kohler A."/>
            <person name="Grigoriev I.V."/>
            <person name="Martin F.M."/>
            <person name="Hacquard S."/>
        </authorList>
    </citation>
    <scope>NUCLEOTIDE SEQUENCE</scope>
    <source>
        <strain evidence="2">MPI-SDFR-AT-0068</strain>
    </source>
</reference>
<feature type="region of interest" description="Disordered" evidence="1">
    <location>
        <begin position="823"/>
        <end position="854"/>
    </location>
</feature>
<feature type="compositionally biased region" description="Polar residues" evidence="1">
    <location>
        <begin position="196"/>
        <end position="212"/>
    </location>
</feature>
<feature type="compositionally biased region" description="Low complexity" evidence="1">
    <location>
        <begin position="235"/>
        <end position="259"/>
    </location>
</feature>
<dbReference type="EMBL" id="JAGPXF010000003">
    <property type="protein sequence ID" value="KAH7251818.1"/>
    <property type="molecule type" value="Genomic_DNA"/>
</dbReference>
<gene>
    <name evidence="2" type="ORF">BKA59DRAFT_139662</name>
</gene>
<feature type="compositionally biased region" description="Polar residues" evidence="1">
    <location>
        <begin position="673"/>
        <end position="685"/>
    </location>
</feature>
<evidence type="ECO:0000256" key="1">
    <source>
        <dbReference type="SAM" id="MobiDB-lite"/>
    </source>
</evidence>
<evidence type="ECO:0008006" key="4">
    <source>
        <dbReference type="Google" id="ProtNLM"/>
    </source>
</evidence>
<feature type="compositionally biased region" description="Basic and acidic residues" evidence="1">
    <location>
        <begin position="429"/>
        <end position="443"/>
    </location>
</feature>
<feature type="compositionally biased region" description="Polar residues" evidence="1">
    <location>
        <begin position="1648"/>
        <end position="1658"/>
    </location>
</feature>
<feature type="compositionally biased region" description="Polar residues" evidence="1">
    <location>
        <begin position="1697"/>
        <end position="1711"/>
    </location>
</feature>
<dbReference type="Gene3D" id="3.40.50.12360">
    <property type="match status" value="1"/>
</dbReference>
<proteinExistence type="predicted"/>
<evidence type="ECO:0000313" key="2">
    <source>
        <dbReference type="EMBL" id="KAH7251818.1"/>
    </source>
</evidence>
<feature type="region of interest" description="Disordered" evidence="1">
    <location>
        <begin position="615"/>
        <end position="640"/>
    </location>
</feature>
<dbReference type="OrthoDB" id="3647690at2759"/>
<feature type="compositionally biased region" description="Polar residues" evidence="1">
    <location>
        <begin position="511"/>
        <end position="522"/>
    </location>
</feature>
<protein>
    <recommendedName>
        <fullName evidence="4">Chromo domain-containing protein</fullName>
    </recommendedName>
</protein>
<feature type="region of interest" description="Disordered" evidence="1">
    <location>
        <begin position="1648"/>
        <end position="1711"/>
    </location>
</feature>
<dbReference type="InterPro" id="IPR038609">
    <property type="entry name" value="HDA1_su2/3_sf"/>
</dbReference>
<accession>A0A8K0S158</accession>
<feature type="compositionally biased region" description="Polar residues" evidence="1">
    <location>
        <begin position="839"/>
        <end position="848"/>
    </location>
</feature>
<feature type="compositionally biased region" description="Basic and acidic residues" evidence="1">
    <location>
        <begin position="523"/>
        <end position="538"/>
    </location>
</feature>
<feature type="region of interest" description="Disordered" evidence="1">
    <location>
        <begin position="747"/>
        <end position="792"/>
    </location>
</feature>
<feature type="region of interest" description="Disordered" evidence="1">
    <location>
        <begin position="147"/>
        <end position="580"/>
    </location>
</feature>
<feature type="compositionally biased region" description="Polar residues" evidence="1">
    <location>
        <begin position="299"/>
        <end position="317"/>
    </location>
</feature>